<dbReference type="SUPFAM" id="SSF48726">
    <property type="entry name" value="Immunoglobulin"/>
    <property type="match status" value="2"/>
</dbReference>
<evidence type="ECO:0000256" key="4">
    <source>
        <dbReference type="ARBA" id="ARBA00023180"/>
    </source>
</evidence>
<keyword evidence="6" id="KW-0812">Transmembrane</keyword>
<reference evidence="8" key="1">
    <citation type="submission" date="2025-08" db="UniProtKB">
        <authorList>
            <consortium name="Ensembl"/>
        </authorList>
    </citation>
    <scope>IDENTIFICATION</scope>
</reference>
<evidence type="ECO:0000313" key="8">
    <source>
        <dbReference type="Ensembl" id="ENSNGAP00000020188.1"/>
    </source>
</evidence>
<keyword evidence="9" id="KW-1185">Reference proteome</keyword>
<dbReference type="GeneTree" id="ENSGT01150000286974"/>
<keyword evidence="3" id="KW-1015">Disulfide bond</keyword>
<dbReference type="InterPro" id="IPR007110">
    <property type="entry name" value="Ig-like_dom"/>
</dbReference>
<evidence type="ECO:0000256" key="3">
    <source>
        <dbReference type="ARBA" id="ARBA00023157"/>
    </source>
</evidence>
<dbReference type="FunFam" id="2.60.40.10:FF:000033">
    <property type="entry name" value="Killer cell immunoglobulin-like receptor"/>
    <property type="match status" value="1"/>
</dbReference>
<keyword evidence="4" id="KW-0325">Glycoprotein</keyword>
<proteinExistence type="predicted"/>
<evidence type="ECO:0000256" key="6">
    <source>
        <dbReference type="SAM" id="Phobius"/>
    </source>
</evidence>
<organism evidence="8 9">
    <name type="scientific">Nannospalax galili</name>
    <name type="common">Northern Israeli blind subterranean mole rat</name>
    <name type="synonym">Spalax galili</name>
    <dbReference type="NCBI Taxonomy" id="1026970"/>
    <lineage>
        <taxon>Eukaryota</taxon>
        <taxon>Metazoa</taxon>
        <taxon>Chordata</taxon>
        <taxon>Craniata</taxon>
        <taxon>Vertebrata</taxon>
        <taxon>Euteleostomi</taxon>
        <taxon>Mammalia</taxon>
        <taxon>Eutheria</taxon>
        <taxon>Euarchontoglires</taxon>
        <taxon>Glires</taxon>
        <taxon>Rodentia</taxon>
        <taxon>Myomorpha</taxon>
        <taxon>Muroidea</taxon>
        <taxon>Spalacidae</taxon>
        <taxon>Spalacinae</taxon>
        <taxon>Nannospalax</taxon>
    </lineage>
</organism>
<keyword evidence="5" id="KW-0393">Immunoglobulin domain</keyword>
<feature type="transmembrane region" description="Helical" evidence="6">
    <location>
        <begin position="222"/>
        <end position="244"/>
    </location>
</feature>
<evidence type="ECO:0000256" key="5">
    <source>
        <dbReference type="ARBA" id="ARBA00023319"/>
    </source>
</evidence>
<evidence type="ECO:0000313" key="9">
    <source>
        <dbReference type="Proteomes" id="UP000694381"/>
    </source>
</evidence>
<dbReference type="GO" id="GO:0002764">
    <property type="term" value="P:immune response-regulating signaling pathway"/>
    <property type="evidence" value="ECO:0007669"/>
    <property type="project" value="TreeGrafter"/>
</dbReference>
<dbReference type="AlphaFoldDB" id="A0A8C6RP16"/>
<keyword evidence="6" id="KW-1133">Transmembrane helix</keyword>
<dbReference type="InterPro" id="IPR013783">
    <property type="entry name" value="Ig-like_fold"/>
</dbReference>
<dbReference type="Proteomes" id="UP000694381">
    <property type="component" value="Unassembled WGS sequence"/>
</dbReference>
<dbReference type="FunFam" id="2.60.40.10:FF:000049">
    <property type="entry name" value="Leukocyte immunoglobulin-like receptor subfamily B member 1"/>
    <property type="match status" value="1"/>
</dbReference>
<accession>A0A8C6RP16</accession>
<dbReference type="Pfam" id="PF13927">
    <property type="entry name" value="Ig_3"/>
    <property type="match status" value="1"/>
</dbReference>
<dbReference type="InterPro" id="IPR036179">
    <property type="entry name" value="Ig-like_dom_sf"/>
</dbReference>
<dbReference type="PANTHER" id="PTHR11738:SF157">
    <property type="entry name" value="T-CELL-INTERACTING, ACTIVATING RECEPTOR ON MYELOID CELLS PROTEIN 1"/>
    <property type="match status" value="1"/>
</dbReference>
<dbReference type="GO" id="GO:0005886">
    <property type="term" value="C:plasma membrane"/>
    <property type="evidence" value="ECO:0007669"/>
    <property type="project" value="TreeGrafter"/>
</dbReference>
<dbReference type="PANTHER" id="PTHR11738">
    <property type="entry name" value="MHC CLASS I NK CELL RECEPTOR"/>
    <property type="match status" value="1"/>
</dbReference>
<keyword evidence="6" id="KW-0472">Membrane</keyword>
<dbReference type="SMART" id="SM00409">
    <property type="entry name" value="IG"/>
    <property type="match status" value="2"/>
</dbReference>
<protein>
    <submittedName>
        <fullName evidence="8">T cell-interacting, activating receptor on myeloid cells 1</fullName>
    </submittedName>
</protein>
<evidence type="ECO:0000259" key="7">
    <source>
        <dbReference type="PROSITE" id="PS50835"/>
    </source>
</evidence>
<feature type="domain" description="Ig-like" evidence="7">
    <location>
        <begin position="112"/>
        <end position="205"/>
    </location>
</feature>
<dbReference type="InterPro" id="IPR050412">
    <property type="entry name" value="Ig-like_Receptors_ImmuneReg"/>
</dbReference>
<name>A0A8C6RP16_NANGA</name>
<dbReference type="Gene3D" id="2.60.40.10">
    <property type="entry name" value="Immunoglobulins"/>
    <property type="match status" value="2"/>
</dbReference>
<reference evidence="8" key="2">
    <citation type="submission" date="2025-09" db="UniProtKB">
        <authorList>
            <consortium name="Ensembl"/>
        </authorList>
    </citation>
    <scope>IDENTIFICATION</scope>
</reference>
<dbReference type="Pfam" id="PF13895">
    <property type="entry name" value="Ig_2"/>
    <property type="match status" value="1"/>
</dbReference>
<keyword evidence="1" id="KW-0732">Signal</keyword>
<evidence type="ECO:0000256" key="2">
    <source>
        <dbReference type="ARBA" id="ARBA00022737"/>
    </source>
</evidence>
<gene>
    <name evidence="8" type="primary">Tarm1</name>
</gene>
<sequence>MIPKLLSLLCFRPRLKPSLSAWPSSVVALRSSVTLQCISPTPCLYFILKKEGVVLKSSKPDDLGEKTADFHITELQQRDAGFYTCEYYRKHRLARVSPASDGLLLLVTGYLPKPSLQAHLWSTVTTGGKVTLRCQNITNVSGSVMFALLKVGSAWPVQTRKAAGLQLDFSLQNVTARDSGRYSCVYYLERIPFFASGPSDPLEISVTDPPCTKSEGYTMGNLIRLGMAAVVVLMVGIFLVEAWYSRRVSPSRPR</sequence>
<keyword evidence="2" id="KW-0677">Repeat</keyword>
<dbReference type="InterPro" id="IPR003599">
    <property type="entry name" value="Ig_sub"/>
</dbReference>
<evidence type="ECO:0000256" key="1">
    <source>
        <dbReference type="ARBA" id="ARBA00022729"/>
    </source>
</evidence>
<dbReference type="PROSITE" id="PS50835">
    <property type="entry name" value="IG_LIKE"/>
    <property type="match status" value="1"/>
</dbReference>
<dbReference type="Ensembl" id="ENSNGAT00000025855.1">
    <property type="protein sequence ID" value="ENSNGAP00000020188.1"/>
    <property type="gene ID" value="ENSNGAG00000019762.1"/>
</dbReference>